<evidence type="ECO:0000313" key="1">
    <source>
        <dbReference type="EMBL" id="KAA6389960.1"/>
    </source>
</evidence>
<evidence type="ECO:0000313" key="2">
    <source>
        <dbReference type="Proteomes" id="UP000324800"/>
    </source>
</evidence>
<dbReference type="Gene3D" id="3.90.190.10">
    <property type="entry name" value="Protein tyrosine phosphatase superfamily"/>
    <property type="match status" value="1"/>
</dbReference>
<organism evidence="1 2">
    <name type="scientific">Streblomastix strix</name>
    <dbReference type="NCBI Taxonomy" id="222440"/>
    <lineage>
        <taxon>Eukaryota</taxon>
        <taxon>Metamonada</taxon>
        <taxon>Preaxostyla</taxon>
        <taxon>Oxymonadida</taxon>
        <taxon>Streblomastigidae</taxon>
        <taxon>Streblomastix</taxon>
    </lineage>
</organism>
<dbReference type="PANTHER" id="PTHR46653:SF1">
    <property type="entry name" value="SPECIFICITY PROTEIN PHOSPHATASE, PUTATIVE-RELATED"/>
    <property type="match status" value="1"/>
</dbReference>
<dbReference type="PANTHER" id="PTHR46653">
    <property type="entry name" value="SPECIFICITY PROTEIN PHOSPHATASE, PUTATIVE-RELATED"/>
    <property type="match status" value="1"/>
</dbReference>
<evidence type="ECO:0008006" key="3">
    <source>
        <dbReference type="Google" id="ProtNLM"/>
    </source>
</evidence>
<dbReference type="Proteomes" id="UP000324800">
    <property type="component" value="Unassembled WGS sequence"/>
</dbReference>
<dbReference type="SUPFAM" id="SSF52799">
    <property type="entry name" value="(Phosphotyrosine protein) phosphatases II"/>
    <property type="match status" value="1"/>
</dbReference>
<sequence>MGKYSEVLIHSVIGKSRALLLTAAQIMRKYEWDASFSIEVVSSCRRIRMRPAFEQQLYQYQEILPTVVWTSELFEEEFVIRNTFFNKKIGRPVAPDANRTPIRVKIRNPASLNETPGVWLQGE</sequence>
<dbReference type="EMBL" id="SNRW01003397">
    <property type="protein sequence ID" value="KAA6389960.1"/>
    <property type="molecule type" value="Genomic_DNA"/>
</dbReference>
<gene>
    <name evidence="1" type="ORF">EZS28_014514</name>
</gene>
<name>A0A5J4W5D5_9EUKA</name>
<dbReference type="OrthoDB" id="10252009at2759"/>
<comment type="caution">
    <text evidence="1">The sequence shown here is derived from an EMBL/GenBank/DDBJ whole genome shotgun (WGS) entry which is preliminary data.</text>
</comment>
<proteinExistence type="predicted"/>
<dbReference type="AlphaFoldDB" id="A0A5J4W5D5"/>
<accession>A0A5J4W5D5</accession>
<reference evidence="1 2" key="1">
    <citation type="submission" date="2019-03" db="EMBL/GenBank/DDBJ databases">
        <title>Single cell metagenomics reveals metabolic interactions within the superorganism composed of flagellate Streblomastix strix and complex community of Bacteroidetes bacteria on its surface.</title>
        <authorList>
            <person name="Treitli S.C."/>
            <person name="Kolisko M."/>
            <person name="Husnik F."/>
            <person name="Keeling P."/>
            <person name="Hampl V."/>
        </authorList>
    </citation>
    <scope>NUCLEOTIDE SEQUENCE [LARGE SCALE GENOMIC DNA]</scope>
    <source>
        <strain evidence="1">ST1C</strain>
    </source>
</reference>
<dbReference type="InterPro" id="IPR029021">
    <property type="entry name" value="Prot-tyrosine_phosphatase-like"/>
</dbReference>
<protein>
    <recommendedName>
        <fullName evidence="3">Tyrosine-protein phosphatase domain-containing protein</fullName>
    </recommendedName>
</protein>